<dbReference type="EMBL" id="JABSTQ010009160">
    <property type="protein sequence ID" value="KAG0432330.1"/>
    <property type="molecule type" value="Genomic_DNA"/>
</dbReference>
<proteinExistence type="predicted"/>
<sequence>MSRVPIEEQRLAEIADELDALARELKEQDALIEVHVKNENLAEEYRAVRETQSVITRMRTRIRRLETRTSSSIEARGVSQRELAGRTGRPLSTVNRIIQAYRDENRLADAVRAPRSRVTDENDDLRIVGAASDDAFQSSSDIRKELGLLVSTKTIQRRLREAGLHSHIAAQKPLLTARHKQLRLAFAQDHEAWESHWNQGLGPLVRIDGTLTSRAYAEIIDQVLLPYILGGPFPDGCFTFQQTGAPYTRLGLFENFWRTDV</sequence>
<dbReference type="Proteomes" id="UP000805193">
    <property type="component" value="Unassembled WGS sequence"/>
</dbReference>
<evidence type="ECO:0000313" key="2">
    <source>
        <dbReference type="Proteomes" id="UP000805193"/>
    </source>
</evidence>
<evidence type="ECO:0000313" key="1">
    <source>
        <dbReference type="EMBL" id="KAG0432330.1"/>
    </source>
</evidence>
<protein>
    <submittedName>
        <fullName evidence="1">Uncharacterized protein</fullName>
    </submittedName>
</protein>
<accession>A0AC60QES6</accession>
<gene>
    <name evidence="1" type="ORF">HPB47_020910</name>
</gene>
<reference evidence="1 2" key="1">
    <citation type="journal article" date="2020" name="Cell">
        <title>Large-Scale Comparative Analyses of Tick Genomes Elucidate Their Genetic Diversity and Vector Capacities.</title>
        <authorList>
            <consortium name="Tick Genome and Microbiome Consortium (TIGMIC)"/>
            <person name="Jia N."/>
            <person name="Wang J."/>
            <person name="Shi W."/>
            <person name="Du L."/>
            <person name="Sun Y."/>
            <person name="Zhan W."/>
            <person name="Jiang J.F."/>
            <person name="Wang Q."/>
            <person name="Zhang B."/>
            <person name="Ji P."/>
            <person name="Bell-Sakyi L."/>
            <person name="Cui X.M."/>
            <person name="Yuan T.T."/>
            <person name="Jiang B.G."/>
            <person name="Yang W.F."/>
            <person name="Lam T.T."/>
            <person name="Chang Q.C."/>
            <person name="Ding S.J."/>
            <person name="Wang X.J."/>
            <person name="Zhu J.G."/>
            <person name="Ruan X.D."/>
            <person name="Zhao L."/>
            <person name="Wei J.T."/>
            <person name="Ye R.Z."/>
            <person name="Que T.C."/>
            <person name="Du C.H."/>
            <person name="Zhou Y.H."/>
            <person name="Cheng J.X."/>
            <person name="Dai P.F."/>
            <person name="Guo W.B."/>
            <person name="Han X.H."/>
            <person name="Huang E.J."/>
            <person name="Li L.F."/>
            <person name="Wei W."/>
            <person name="Gao Y.C."/>
            <person name="Liu J.Z."/>
            <person name="Shao H.Z."/>
            <person name="Wang X."/>
            <person name="Wang C.C."/>
            <person name="Yang T.C."/>
            <person name="Huo Q.B."/>
            <person name="Li W."/>
            <person name="Chen H.Y."/>
            <person name="Chen S.E."/>
            <person name="Zhou L.G."/>
            <person name="Ni X.B."/>
            <person name="Tian J.H."/>
            <person name="Sheng Y."/>
            <person name="Liu T."/>
            <person name="Pan Y.S."/>
            <person name="Xia L.Y."/>
            <person name="Li J."/>
            <person name="Zhao F."/>
            <person name="Cao W.C."/>
        </authorList>
    </citation>
    <scope>NUCLEOTIDE SEQUENCE [LARGE SCALE GENOMIC DNA]</scope>
    <source>
        <strain evidence="1">Iper-2018</strain>
    </source>
</reference>
<organism evidence="1 2">
    <name type="scientific">Ixodes persulcatus</name>
    <name type="common">Taiga tick</name>
    <dbReference type="NCBI Taxonomy" id="34615"/>
    <lineage>
        <taxon>Eukaryota</taxon>
        <taxon>Metazoa</taxon>
        <taxon>Ecdysozoa</taxon>
        <taxon>Arthropoda</taxon>
        <taxon>Chelicerata</taxon>
        <taxon>Arachnida</taxon>
        <taxon>Acari</taxon>
        <taxon>Parasitiformes</taxon>
        <taxon>Ixodida</taxon>
        <taxon>Ixodoidea</taxon>
        <taxon>Ixodidae</taxon>
        <taxon>Ixodinae</taxon>
        <taxon>Ixodes</taxon>
    </lineage>
</organism>
<name>A0AC60QES6_IXOPE</name>
<keyword evidence="2" id="KW-1185">Reference proteome</keyword>
<comment type="caution">
    <text evidence="1">The sequence shown here is derived from an EMBL/GenBank/DDBJ whole genome shotgun (WGS) entry which is preliminary data.</text>
</comment>